<dbReference type="InterPro" id="IPR008942">
    <property type="entry name" value="ENTH_VHS"/>
</dbReference>
<reference evidence="4" key="1">
    <citation type="submission" date="2025-08" db="UniProtKB">
        <authorList>
            <consortium name="RefSeq"/>
        </authorList>
    </citation>
    <scope>IDENTIFICATION</scope>
</reference>
<dbReference type="PROSITE" id="PS50942">
    <property type="entry name" value="ENTH"/>
    <property type="match status" value="1"/>
</dbReference>
<dbReference type="GO" id="GO:0005543">
    <property type="term" value="F:phospholipid binding"/>
    <property type="evidence" value="ECO:0007669"/>
    <property type="project" value="TreeGrafter"/>
</dbReference>
<dbReference type="PANTHER" id="PTHR12276:SF45">
    <property type="entry name" value="CLATHRIN INTERACTOR 1"/>
    <property type="match status" value="1"/>
</dbReference>
<dbReference type="KEGG" id="tnl:113495091"/>
<dbReference type="InterPro" id="IPR013809">
    <property type="entry name" value="ENTH"/>
</dbReference>
<dbReference type="CDD" id="cd16989">
    <property type="entry name" value="ENTH_EpsinR"/>
    <property type="match status" value="1"/>
</dbReference>
<feature type="compositionally biased region" description="Polar residues" evidence="1">
    <location>
        <begin position="581"/>
        <end position="601"/>
    </location>
</feature>
<dbReference type="Gene3D" id="1.25.40.90">
    <property type="match status" value="1"/>
</dbReference>
<name>A0A7E5VMT3_TRINI</name>
<dbReference type="OrthoDB" id="4033880at2759"/>
<dbReference type="GeneID" id="113495091"/>
<dbReference type="GO" id="GO:0006897">
    <property type="term" value="P:endocytosis"/>
    <property type="evidence" value="ECO:0007669"/>
    <property type="project" value="TreeGrafter"/>
</dbReference>
<dbReference type="RefSeq" id="XP_026729486.1">
    <property type="nucleotide sequence ID" value="XM_026873685.1"/>
</dbReference>
<organism evidence="3 4">
    <name type="scientific">Trichoplusia ni</name>
    <name type="common">Cabbage looper</name>
    <dbReference type="NCBI Taxonomy" id="7111"/>
    <lineage>
        <taxon>Eukaryota</taxon>
        <taxon>Metazoa</taxon>
        <taxon>Ecdysozoa</taxon>
        <taxon>Arthropoda</taxon>
        <taxon>Hexapoda</taxon>
        <taxon>Insecta</taxon>
        <taxon>Pterygota</taxon>
        <taxon>Neoptera</taxon>
        <taxon>Endopterygota</taxon>
        <taxon>Lepidoptera</taxon>
        <taxon>Glossata</taxon>
        <taxon>Ditrysia</taxon>
        <taxon>Noctuoidea</taxon>
        <taxon>Noctuidae</taxon>
        <taxon>Plusiinae</taxon>
        <taxon>Trichoplusia</taxon>
    </lineage>
</organism>
<proteinExistence type="predicted"/>
<protein>
    <submittedName>
        <fullName evidence="4">Clathrin interactor 1</fullName>
    </submittedName>
</protein>
<feature type="compositionally biased region" description="Acidic residues" evidence="1">
    <location>
        <begin position="199"/>
        <end position="210"/>
    </location>
</feature>
<dbReference type="GO" id="GO:0005886">
    <property type="term" value="C:plasma membrane"/>
    <property type="evidence" value="ECO:0007669"/>
    <property type="project" value="TreeGrafter"/>
</dbReference>
<evidence type="ECO:0000259" key="2">
    <source>
        <dbReference type="PROSITE" id="PS50942"/>
    </source>
</evidence>
<dbReference type="GO" id="GO:0005768">
    <property type="term" value="C:endosome"/>
    <property type="evidence" value="ECO:0007669"/>
    <property type="project" value="TreeGrafter"/>
</dbReference>
<gene>
    <name evidence="4" type="primary">LOC113495091</name>
</gene>
<evidence type="ECO:0000313" key="3">
    <source>
        <dbReference type="Proteomes" id="UP000322000"/>
    </source>
</evidence>
<feature type="domain" description="ENTH" evidence="2">
    <location>
        <begin position="19"/>
        <end position="152"/>
    </location>
</feature>
<evidence type="ECO:0000313" key="4">
    <source>
        <dbReference type="RefSeq" id="XP_026729486.1"/>
    </source>
</evidence>
<dbReference type="FunFam" id="1.25.40.90:FF:000006">
    <property type="entry name" value="Clathrin interactor 1"/>
    <property type="match status" value="1"/>
</dbReference>
<dbReference type="Pfam" id="PF01417">
    <property type="entry name" value="ENTH"/>
    <property type="match status" value="1"/>
</dbReference>
<feature type="compositionally biased region" description="Low complexity" evidence="1">
    <location>
        <begin position="303"/>
        <end position="323"/>
    </location>
</feature>
<dbReference type="SUPFAM" id="SSF48464">
    <property type="entry name" value="ENTH/VHS domain"/>
    <property type="match status" value="1"/>
</dbReference>
<feature type="region of interest" description="Disordered" evidence="1">
    <location>
        <begin position="188"/>
        <end position="323"/>
    </location>
</feature>
<dbReference type="SMART" id="SM00273">
    <property type="entry name" value="ENTH"/>
    <property type="match status" value="1"/>
</dbReference>
<dbReference type="PANTHER" id="PTHR12276">
    <property type="entry name" value="EPSIN/ENT-RELATED"/>
    <property type="match status" value="1"/>
</dbReference>
<dbReference type="InParanoid" id="A0A7E5VMT3"/>
<evidence type="ECO:0000256" key="1">
    <source>
        <dbReference type="SAM" id="MobiDB-lite"/>
    </source>
</evidence>
<keyword evidence="3" id="KW-1185">Reference proteome</keyword>
<dbReference type="GO" id="GO:0030125">
    <property type="term" value="C:clathrin vesicle coat"/>
    <property type="evidence" value="ECO:0007669"/>
    <property type="project" value="TreeGrafter"/>
</dbReference>
<dbReference type="Proteomes" id="UP000322000">
    <property type="component" value="Chromosome 6"/>
</dbReference>
<sequence length="601" mass="64504">MDRFISMWKVRELADKVTNVVMNYTEVEGKVREATSDEAWGPTGQQMQELALATFTYEHFPEVMSMLWRRMLHDNRSHWRRTYKCLLLLSYLVRNGSERVVTSAREHIYDLRSLENYTYVDDVGKDQGINVRHKVRELIDFIQDDEKLREERKKAKKNKDKYIGMSSEAAELGGRAGPAWAAYCDRGWPASEEPKERNDDEDYDRDDSDGDYGHQRRPHKQHEYRDSQADGSPPAGSPPAGSPPAGSPPAGSPPGASPPRAGPAASSPAPRPLSISLKSPAKHKPSTPVKKIDLGAAASYGQAPRAAPAPSAAPRAAPAPGAGQQLLDDLFKTCAPAPPSPTHGTVLDDFDPRADDPPAARKVSQDFGDFADAFGAPPNNEGFADFSSAFSDANANSNNLISSSNNLMNPGNNLMGPSNNLMGTGNNLMSSSSNNLMNSGNNLLSSSNLINADNLMNSNSNLLNTSSLPPTASSLDLLSSLGTLSAEPLPPGIQPTPAGLLKPLATNNQTPAVGNAKPSAKLGATWADSTGAINIDVDNLLAPRSPKQGPAPTINQLKSSPSSPAHQPPPPMGGYMMNNNFASPQQNIMRPAFPNQNSFLQ</sequence>
<dbReference type="CTD" id="42632"/>
<dbReference type="AlphaFoldDB" id="A0A7E5VMT3"/>
<feature type="compositionally biased region" description="Pro residues" evidence="1">
    <location>
        <begin position="235"/>
        <end position="261"/>
    </location>
</feature>
<feature type="region of interest" description="Disordered" evidence="1">
    <location>
        <begin position="541"/>
        <end position="601"/>
    </location>
</feature>
<accession>A0A7E5VMT3</accession>
<dbReference type="GO" id="GO:0030276">
    <property type="term" value="F:clathrin binding"/>
    <property type="evidence" value="ECO:0007669"/>
    <property type="project" value="TreeGrafter"/>
</dbReference>